<organism evidence="3 4">
    <name type="scientific">Rubrimonas cliftonensis</name>
    <dbReference type="NCBI Taxonomy" id="89524"/>
    <lineage>
        <taxon>Bacteria</taxon>
        <taxon>Pseudomonadati</taxon>
        <taxon>Pseudomonadota</taxon>
        <taxon>Alphaproteobacteria</taxon>
        <taxon>Rhodobacterales</taxon>
        <taxon>Paracoccaceae</taxon>
        <taxon>Rubrimonas</taxon>
    </lineage>
</organism>
<dbReference type="EMBL" id="FNQM01000009">
    <property type="protein sequence ID" value="SEA68441.1"/>
    <property type="molecule type" value="Genomic_DNA"/>
</dbReference>
<keyword evidence="2" id="KW-0472">Membrane</keyword>
<evidence type="ECO:0000256" key="2">
    <source>
        <dbReference type="SAM" id="Phobius"/>
    </source>
</evidence>
<keyword evidence="2" id="KW-1133">Transmembrane helix</keyword>
<dbReference type="RefSeq" id="WP_175478920.1">
    <property type="nucleotide sequence ID" value="NZ_FNQM01000009.1"/>
</dbReference>
<reference evidence="3 4" key="1">
    <citation type="submission" date="2016-10" db="EMBL/GenBank/DDBJ databases">
        <authorList>
            <person name="de Groot N.N."/>
        </authorList>
    </citation>
    <scope>NUCLEOTIDE SEQUENCE [LARGE SCALE GENOMIC DNA]</scope>
    <source>
        <strain evidence="3 4">DSM 15345</strain>
    </source>
</reference>
<evidence type="ECO:0000313" key="3">
    <source>
        <dbReference type="EMBL" id="SEA68441.1"/>
    </source>
</evidence>
<evidence type="ECO:0000313" key="4">
    <source>
        <dbReference type="Proteomes" id="UP000198703"/>
    </source>
</evidence>
<dbReference type="Proteomes" id="UP000198703">
    <property type="component" value="Unassembled WGS sequence"/>
</dbReference>
<feature type="transmembrane region" description="Helical" evidence="2">
    <location>
        <begin position="292"/>
        <end position="311"/>
    </location>
</feature>
<accession>A0A1H4D701</accession>
<feature type="region of interest" description="Disordered" evidence="1">
    <location>
        <begin position="1"/>
        <end position="82"/>
    </location>
</feature>
<keyword evidence="2" id="KW-0812">Transmembrane</keyword>
<protein>
    <submittedName>
        <fullName evidence="3">VPLPA-CTERM protein sorting domain-containing protein</fullName>
    </submittedName>
</protein>
<feature type="compositionally biased region" description="Low complexity" evidence="1">
    <location>
        <begin position="31"/>
        <end position="44"/>
    </location>
</feature>
<gene>
    <name evidence="3" type="ORF">SAMN05444370_10973</name>
</gene>
<dbReference type="AlphaFoldDB" id="A0A1H4D701"/>
<proteinExistence type="predicted"/>
<feature type="compositionally biased region" description="Basic and acidic residues" evidence="1">
    <location>
        <begin position="50"/>
        <end position="63"/>
    </location>
</feature>
<name>A0A1H4D701_9RHOB</name>
<feature type="compositionally biased region" description="Low complexity" evidence="1">
    <location>
        <begin position="70"/>
        <end position="81"/>
    </location>
</feature>
<sequence length="330" mass="33789">MMMRPAASLESVCEKPASPGSGGQRRDGEGAEVAASLAGAVADAPPKQPPDAERVTAGTRRESPVQSEENTMSTLLNSTSTGRARAPRRSWAACAGALGALAAVCAFIPSGEAKAATVSLMVGDDDCFGFPGLTVCPDTALIASVAPVDNSTPDDPAGTDRFGELGPLDFDFIVDLDGAPVLSATVSIRTAGINLGVQATSPFGDPFVGTRFLFNTTDVGVFFADPVLLGGNPAALNITTLSFDVTTLLRQGLNTLTVIPEDSFAQFNIADDYAVDFARLDFETAGAAVAPIPLPASILLLGGALGLLGVNRARRPGRATRAPGGQRARS</sequence>
<evidence type="ECO:0000256" key="1">
    <source>
        <dbReference type="SAM" id="MobiDB-lite"/>
    </source>
</evidence>
<keyword evidence="4" id="KW-1185">Reference proteome</keyword>